<dbReference type="Proteomes" id="UP000192674">
    <property type="component" value="Unassembled WGS sequence"/>
</dbReference>
<feature type="transmembrane region" description="Helical" evidence="1">
    <location>
        <begin position="92"/>
        <end position="111"/>
    </location>
</feature>
<dbReference type="InterPro" id="IPR005530">
    <property type="entry name" value="SPW"/>
</dbReference>
<dbReference type="AlphaFoldDB" id="A0A1W2FEF5"/>
<feature type="transmembrane region" description="Helical" evidence="1">
    <location>
        <begin position="39"/>
        <end position="56"/>
    </location>
</feature>
<evidence type="ECO:0000256" key="1">
    <source>
        <dbReference type="SAM" id="Phobius"/>
    </source>
</evidence>
<evidence type="ECO:0000313" key="3">
    <source>
        <dbReference type="EMBL" id="SMD20270.1"/>
    </source>
</evidence>
<evidence type="ECO:0000259" key="2">
    <source>
        <dbReference type="Pfam" id="PF03779"/>
    </source>
</evidence>
<organism evidence="3 4">
    <name type="scientific">Kibdelosporangium aridum</name>
    <dbReference type="NCBI Taxonomy" id="2030"/>
    <lineage>
        <taxon>Bacteria</taxon>
        <taxon>Bacillati</taxon>
        <taxon>Actinomycetota</taxon>
        <taxon>Actinomycetes</taxon>
        <taxon>Pseudonocardiales</taxon>
        <taxon>Pseudonocardiaceae</taxon>
        <taxon>Kibdelosporangium</taxon>
    </lineage>
</organism>
<feature type="domain" description="SPW repeat-containing integral membrane" evidence="2">
    <location>
        <begin position="14"/>
        <end position="108"/>
    </location>
</feature>
<gene>
    <name evidence="3" type="ORF">SAMN05661093_06330</name>
</gene>
<feature type="transmembrane region" description="Helical" evidence="1">
    <location>
        <begin position="68"/>
        <end position="86"/>
    </location>
</feature>
<proteinExistence type="predicted"/>
<sequence length="125" mass="13422">MSDMTSPARAWTRWQDWVEVVLGVVAVLSPLWLDTTNTVTWTLIVLGALIALDGLFSLAMPGVVYGEYVQVVLGVLLFISPWVMGFTDMAGAMWSSFIIGALTLIMGLAALPAANTAHRGMAGQH</sequence>
<dbReference type="OrthoDB" id="32521at2"/>
<keyword evidence="4" id="KW-1185">Reference proteome</keyword>
<protein>
    <submittedName>
        <fullName evidence="3">SPW repeat-containing protein</fullName>
    </submittedName>
</protein>
<accession>A0A1W2FEF5</accession>
<keyword evidence="1" id="KW-0472">Membrane</keyword>
<keyword evidence="1" id="KW-1133">Transmembrane helix</keyword>
<evidence type="ECO:0000313" key="4">
    <source>
        <dbReference type="Proteomes" id="UP000192674"/>
    </source>
</evidence>
<dbReference type="RefSeq" id="WP_033380822.1">
    <property type="nucleotide sequence ID" value="NZ_FWXV01000006.1"/>
</dbReference>
<dbReference type="EMBL" id="FWXV01000006">
    <property type="protein sequence ID" value="SMD20270.1"/>
    <property type="molecule type" value="Genomic_DNA"/>
</dbReference>
<dbReference type="Pfam" id="PF03779">
    <property type="entry name" value="SPW"/>
    <property type="match status" value="1"/>
</dbReference>
<keyword evidence="1" id="KW-0812">Transmembrane</keyword>
<name>A0A1W2FEF5_KIBAR</name>
<reference evidence="3 4" key="1">
    <citation type="submission" date="2017-04" db="EMBL/GenBank/DDBJ databases">
        <authorList>
            <person name="Afonso C.L."/>
            <person name="Miller P.J."/>
            <person name="Scott M.A."/>
            <person name="Spackman E."/>
            <person name="Goraichik I."/>
            <person name="Dimitrov K.M."/>
            <person name="Suarez D.L."/>
            <person name="Swayne D.E."/>
        </authorList>
    </citation>
    <scope>NUCLEOTIDE SEQUENCE [LARGE SCALE GENOMIC DNA]</scope>
    <source>
        <strain evidence="3 4">DSM 43828</strain>
    </source>
</reference>